<organism evidence="2">
    <name type="scientific">Nocardioides sp. C190</name>
    <dbReference type="NCBI Taxonomy" id="134561"/>
    <lineage>
        <taxon>Bacteria</taxon>
        <taxon>Bacillati</taxon>
        <taxon>Actinomycetota</taxon>
        <taxon>Actinomycetes</taxon>
        <taxon>Propionibacteriales</taxon>
        <taxon>Nocardioidaceae</taxon>
        <taxon>Nocardioides</taxon>
    </lineage>
</organism>
<reference evidence="2" key="1">
    <citation type="journal article" date="2000" name="Appl. Environ. Microbiol.">
        <title>Characterization of S-triazine herbicide metabolism by a Nocardioides sp. isolated from agricultural soils.</title>
        <authorList>
            <person name="Topp E."/>
            <person name="Mulbry W.M."/>
            <person name="Zhu H."/>
            <person name="Nour S.M."/>
            <person name="Cuppels D."/>
        </authorList>
    </citation>
    <scope>NUCLEOTIDE SEQUENCE</scope>
    <source>
        <strain evidence="2">C190</strain>
    </source>
</reference>
<keyword evidence="2" id="KW-0808">Transferase</keyword>
<dbReference type="GO" id="GO:0016740">
    <property type="term" value="F:transferase activity"/>
    <property type="evidence" value="ECO:0007669"/>
    <property type="project" value="UniProtKB-KW"/>
</dbReference>
<feature type="region of interest" description="Disordered" evidence="1">
    <location>
        <begin position="106"/>
        <end position="126"/>
    </location>
</feature>
<accession>Q8VS04</accession>
<evidence type="ECO:0000256" key="1">
    <source>
        <dbReference type="SAM" id="MobiDB-lite"/>
    </source>
</evidence>
<dbReference type="EMBL" id="AF416746">
    <property type="protein sequence ID" value="AAL39020.1"/>
    <property type="molecule type" value="Genomic_DNA"/>
</dbReference>
<proteinExistence type="predicted"/>
<feature type="region of interest" description="Disordered" evidence="1">
    <location>
        <begin position="31"/>
        <end position="60"/>
    </location>
</feature>
<sequence>MGCTRSLRRTSTGCATGNLGLRGNRLAMGLNVSPTTSSANGSPDAACPRRSGRTERWSAPLERASTCTQELLTSATGSMPIRKAAVWLLKHRAQSSITCATIGGSVASRSGRPSATHEAARSPSVSASSSRVRCAALSKSARQSTTLLYTH</sequence>
<dbReference type="AlphaFoldDB" id="Q8VS04"/>
<name>Q8VS04_9ACTN</name>
<reference evidence="2" key="3">
    <citation type="journal article" date="2002" name="FEMS Microbiol. Lett.">
        <title>The triazine hydrolase gene trzN from Nocardioides sp. strain C190: cloning and construction of gene-specific primers.</title>
        <authorList>
            <person name="Mulbry W.W."/>
            <person name="Zhu H."/>
            <person name="Nour S.M."/>
            <person name="Topp E."/>
        </authorList>
    </citation>
    <scope>NUCLEOTIDE SEQUENCE</scope>
    <source>
        <strain evidence="2">C190</strain>
    </source>
</reference>
<evidence type="ECO:0000313" key="2">
    <source>
        <dbReference type="EMBL" id="AAL39020.1"/>
    </source>
</evidence>
<reference evidence="2" key="2">
    <citation type="submission" date="2001-09" db="EMBL/GenBank/DDBJ databases">
        <authorList>
            <person name="Mulbry W."/>
            <person name="Zhu H."/>
            <person name="Nour S."/>
            <person name="Topp E."/>
        </authorList>
    </citation>
    <scope>NUCLEOTIDE SEQUENCE</scope>
    <source>
        <strain evidence="2">C190</strain>
    </source>
</reference>
<protein>
    <submittedName>
        <fullName evidence="2">Putative N-acetyltransferase</fullName>
    </submittedName>
</protein>
<feature type="compositionally biased region" description="Polar residues" evidence="1">
    <location>
        <begin position="32"/>
        <end position="41"/>
    </location>
</feature>